<evidence type="ECO:0000256" key="1">
    <source>
        <dbReference type="PROSITE-ProRule" id="PRU00339"/>
    </source>
</evidence>
<dbReference type="RefSeq" id="WP_054466582.1">
    <property type="nucleotide sequence ID" value="NZ_CP159837.1"/>
</dbReference>
<evidence type="ECO:0000313" key="3">
    <source>
        <dbReference type="EMBL" id="XCM36922.1"/>
    </source>
</evidence>
<dbReference type="GO" id="GO:0006493">
    <property type="term" value="P:protein O-linked glycosylation"/>
    <property type="evidence" value="ECO:0007669"/>
    <property type="project" value="InterPro"/>
</dbReference>
<dbReference type="Pfam" id="PF13414">
    <property type="entry name" value="TPR_11"/>
    <property type="match status" value="1"/>
</dbReference>
<dbReference type="InterPro" id="IPR037919">
    <property type="entry name" value="OGT"/>
</dbReference>
<keyword evidence="2" id="KW-0732">Signal</keyword>
<dbReference type="EMBL" id="CP159837">
    <property type="protein sequence ID" value="XCM36922.1"/>
    <property type="molecule type" value="Genomic_DNA"/>
</dbReference>
<feature type="repeat" description="TPR" evidence="1">
    <location>
        <begin position="127"/>
        <end position="160"/>
    </location>
</feature>
<protein>
    <submittedName>
        <fullName evidence="3">Tetratricopeptide repeat protein</fullName>
    </submittedName>
</protein>
<evidence type="ECO:0000256" key="2">
    <source>
        <dbReference type="SAM" id="SignalP"/>
    </source>
</evidence>
<dbReference type="Gene3D" id="1.25.40.10">
    <property type="entry name" value="Tetratricopeptide repeat domain"/>
    <property type="match status" value="2"/>
</dbReference>
<name>A0AAU8JCJ5_9CYAN</name>
<accession>A0AAU8JCJ5</accession>
<dbReference type="PANTHER" id="PTHR44366">
    <property type="entry name" value="UDP-N-ACETYLGLUCOSAMINE--PEPTIDE N-ACETYLGLUCOSAMINYLTRANSFERASE 110 KDA SUBUNIT"/>
    <property type="match status" value="1"/>
</dbReference>
<feature type="signal peptide" evidence="2">
    <location>
        <begin position="1"/>
        <end position="22"/>
    </location>
</feature>
<organism evidence="3">
    <name type="scientific">Planktothricoides raciborskii GIHE-MW2</name>
    <dbReference type="NCBI Taxonomy" id="2792601"/>
    <lineage>
        <taxon>Bacteria</taxon>
        <taxon>Bacillati</taxon>
        <taxon>Cyanobacteriota</taxon>
        <taxon>Cyanophyceae</taxon>
        <taxon>Oscillatoriophycideae</taxon>
        <taxon>Oscillatoriales</taxon>
        <taxon>Oscillatoriaceae</taxon>
        <taxon>Planktothricoides</taxon>
    </lineage>
</organism>
<keyword evidence="1" id="KW-0802">TPR repeat</keyword>
<dbReference type="Pfam" id="PF13181">
    <property type="entry name" value="TPR_8"/>
    <property type="match status" value="1"/>
</dbReference>
<dbReference type="PROSITE" id="PS50293">
    <property type="entry name" value="TPR_REGION"/>
    <property type="match status" value="1"/>
</dbReference>
<dbReference type="PROSITE" id="PS50005">
    <property type="entry name" value="TPR"/>
    <property type="match status" value="4"/>
</dbReference>
<dbReference type="SUPFAM" id="SSF48452">
    <property type="entry name" value="TPR-like"/>
    <property type="match status" value="1"/>
</dbReference>
<dbReference type="InterPro" id="IPR011990">
    <property type="entry name" value="TPR-like_helical_dom_sf"/>
</dbReference>
<feature type="repeat" description="TPR" evidence="1">
    <location>
        <begin position="168"/>
        <end position="201"/>
    </location>
</feature>
<dbReference type="InterPro" id="IPR019734">
    <property type="entry name" value="TPR_rpt"/>
</dbReference>
<feature type="repeat" description="TPR" evidence="1">
    <location>
        <begin position="93"/>
        <end position="126"/>
    </location>
</feature>
<feature type="chain" id="PRO_5043560507" evidence="2">
    <location>
        <begin position="23"/>
        <end position="213"/>
    </location>
</feature>
<reference evidence="3" key="1">
    <citation type="submission" date="2024-07" db="EMBL/GenBank/DDBJ databases">
        <authorList>
            <person name="Kim Y.J."/>
            <person name="Jeong J.Y."/>
        </authorList>
    </citation>
    <scope>NUCLEOTIDE SEQUENCE</scope>
    <source>
        <strain evidence="3">GIHE-MW2</strain>
    </source>
</reference>
<dbReference type="Pfam" id="PF00515">
    <property type="entry name" value="TPR_1"/>
    <property type="match status" value="1"/>
</dbReference>
<gene>
    <name evidence="3" type="ORF">ABWT76_005715</name>
</gene>
<dbReference type="PANTHER" id="PTHR44366:SF1">
    <property type="entry name" value="UDP-N-ACETYLGLUCOSAMINE--PEPTIDE N-ACETYLGLUCOSAMINYLTRANSFERASE 110 KDA SUBUNIT"/>
    <property type="match status" value="1"/>
</dbReference>
<dbReference type="SMART" id="SM00028">
    <property type="entry name" value="TPR"/>
    <property type="match status" value="4"/>
</dbReference>
<feature type="repeat" description="TPR" evidence="1">
    <location>
        <begin position="59"/>
        <end position="92"/>
    </location>
</feature>
<dbReference type="AlphaFoldDB" id="A0AAU8JCJ5"/>
<sequence length="213" mass="23423">MRQLYRFLLTLSLTLTPSVVGAQSLDQLWQMGLEAANAQNYAQAELIWRQIGQSRPTDPGVYNNLGLALMNQGKLDQAIASFTQAIQRDRTLVAAYNNLGLALAQQGKLNDAGAIYMEGIKLNPNLAAPYTNVGDVLRKLDRVEEAISAYQLALNLPDMMGIPASSHTLAHYGLGLLYQKQGQLSQAIAEFQQALKINPNYQPAQQSLRQIQP</sequence>
<dbReference type="GO" id="GO:0097363">
    <property type="term" value="F:protein O-acetylglucosaminyltransferase activity"/>
    <property type="evidence" value="ECO:0007669"/>
    <property type="project" value="TreeGrafter"/>
</dbReference>
<proteinExistence type="predicted"/>